<comment type="caution">
    <text evidence="2">The sequence shown here is derived from an EMBL/GenBank/DDBJ whole genome shotgun (WGS) entry which is preliminary data.</text>
</comment>
<dbReference type="PANTHER" id="PTHR37610:SF40">
    <property type="entry name" value="OS01G0909600 PROTEIN"/>
    <property type="match status" value="1"/>
</dbReference>
<organism evidence="2">
    <name type="scientific">Sesamum radiatum</name>
    <name type="common">Black benniseed</name>
    <dbReference type="NCBI Taxonomy" id="300843"/>
    <lineage>
        <taxon>Eukaryota</taxon>
        <taxon>Viridiplantae</taxon>
        <taxon>Streptophyta</taxon>
        <taxon>Embryophyta</taxon>
        <taxon>Tracheophyta</taxon>
        <taxon>Spermatophyta</taxon>
        <taxon>Magnoliopsida</taxon>
        <taxon>eudicotyledons</taxon>
        <taxon>Gunneridae</taxon>
        <taxon>Pentapetalae</taxon>
        <taxon>asterids</taxon>
        <taxon>lamiids</taxon>
        <taxon>Lamiales</taxon>
        <taxon>Pedaliaceae</taxon>
        <taxon>Sesamum</taxon>
    </lineage>
</organism>
<feature type="domain" description="Retrotransposon Copia-like N-terminal" evidence="1">
    <location>
        <begin position="28"/>
        <end position="73"/>
    </location>
</feature>
<dbReference type="EMBL" id="JACGWJ010000004">
    <property type="protein sequence ID" value="KAL0423513.1"/>
    <property type="molecule type" value="Genomic_DNA"/>
</dbReference>
<protein>
    <recommendedName>
        <fullName evidence="1">Retrotransposon Copia-like N-terminal domain-containing protein</fullName>
    </recommendedName>
</protein>
<evidence type="ECO:0000259" key="1">
    <source>
        <dbReference type="Pfam" id="PF14244"/>
    </source>
</evidence>
<reference evidence="2" key="2">
    <citation type="journal article" date="2024" name="Plant">
        <title>Genomic evolution and insights into agronomic trait innovations of Sesamum species.</title>
        <authorList>
            <person name="Miao H."/>
            <person name="Wang L."/>
            <person name="Qu L."/>
            <person name="Liu H."/>
            <person name="Sun Y."/>
            <person name="Le M."/>
            <person name="Wang Q."/>
            <person name="Wei S."/>
            <person name="Zheng Y."/>
            <person name="Lin W."/>
            <person name="Duan Y."/>
            <person name="Cao H."/>
            <person name="Xiong S."/>
            <person name="Wang X."/>
            <person name="Wei L."/>
            <person name="Li C."/>
            <person name="Ma Q."/>
            <person name="Ju M."/>
            <person name="Zhao R."/>
            <person name="Li G."/>
            <person name="Mu C."/>
            <person name="Tian Q."/>
            <person name="Mei H."/>
            <person name="Zhang T."/>
            <person name="Gao T."/>
            <person name="Zhang H."/>
        </authorList>
    </citation>
    <scope>NUCLEOTIDE SEQUENCE</scope>
    <source>
        <strain evidence="2">G02</strain>
    </source>
</reference>
<evidence type="ECO:0000313" key="2">
    <source>
        <dbReference type="EMBL" id="KAL0423513.1"/>
    </source>
</evidence>
<gene>
    <name evidence="2" type="ORF">Sradi_0886100</name>
</gene>
<proteinExistence type="predicted"/>
<dbReference type="AlphaFoldDB" id="A0AAW2V3M6"/>
<sequence>MVESTTATISTTNQRPQHEYEVFKLEVFDNPGMMLVSILLNGTSWLSWSRAVHRSLRAKSKLGFIIGECVKPAMGTEGYESWIKADCMVASWILSAISKDIVEAYMYTEFVRNLWIDLESRYGQCNGPLVYQLQREIASVTQGNLSVVAYFTRLKQLLDELICLKPPQVWVCGVTKPVINLSGSHYLMQFLMGLNEYFDHVRSQILVMDPLPDVNKAFSMVVKC</sequence>
<reference evidence="2" key="1">
    <citation type="submission" date="2020-06" db="EMBL/GenBank/DDBJ databases">
        <authorList>
            <person name="Li T."/>
            <person name="Hu X."/>
            <person name="Zhang T."/>
            <person name="Song X."/>
            <person name="Zhang H."/>
            <person name="Dai N."/>
            <person name="Sheng W."/>
            <person name="Hou X."/>
            <person name="Wei L."/>
        </authorList>
    </citation>
    <scope>NUCLEOTIDE SEQUENCE</scope>
    <source>
        <strain evidence="2">G02</strain>
        <tissue evidence="2">Leaf</tissue>
    </source>
</reference>
<name>A0AAW2V3M6_SESRA</name>
<dbReference type="Pfam" id="PF14244">
    <property type="entry name" value="Retrotran_gag_3"/>
    <property type="match status" value="1"/>
</dbReference>
<accession>A0AAW2V3M6</accession>
<dbReference type="InterPro" id="IPR029472">
    <property type="entry name" value="Copia-like_N"/>
</dbReference>
<dbReference type="PANTHER" id="PTHR37610">
    <property type="entry name" value="CCHC-TYPE DOMAIN-CONTAINING PROTEIN"/>
    <property type="match status" value="1"/>
</dbReference>